<feature type="region of interest" description="Disordered" evidence="1">
    <location>
        <begin position="1"/>
        <end position="33"/>
    </location>
</feature>
<dbReference type="Gene3D" id="3.30.2010.20">
    <property type="match status" value="1"/>
</dbReference>
<evidence type="ECO:0000313" key="3">
    <source>
        <dbReference type="Proteomes" id="UP000530424"/>
    </source>
</evidence>
<protein>
    <submittedName>
        <fullName evidence="2">Putative Zn-dependent protease with MMP-like domain</fullName>
    </submittedName>
</protein>
<dbReference type="EMBL" id="JACCFP010000001">
    <property type="protein sequence ID" value="NYJ02339.1"/>
    <property type="molecule type" value="Genomic_DNA"/>
</dbReference>
<dbReference type="GO" id="GO:0008233">
    <property type="term" value="F:peptidase activity"/>
    <property type="evidence" value="ECO:0007669"/>
    <property type="project" value="UniProtKB-KW"/>
</dbReference>
<gene>
    <name evidence="2" type="ORF">HNR19_003037</name>
</gene>
<dbReference type="CDD" id="cd12954">
    <property type="entry name" value="MMP_TTHA0227_like_1"/>
    <property type="match status" value="1"/>
</dbReference>
<name>A0A853C4Y6_9ACTN</name>
<dbReference type="GO" id="GO:0006508">
    <property type="term" value="P:proteolysis"/>
    <property type="evidence" value="ECO:0007669"/>
    <property type="project" value="UniProtKB-KW"/>
</dbReference>
<keyword evidence="2" id="KW-0378">Hydrolase</keyword>
<keyword evidence="3" id="KW-1185">Reference proteome</keyword>
<proteinExistence type="predicted"/>
<dbReference type="RefSeq" id="WP_343047210.1">
    <property type="nucleotide sequence ID" value="NZ_JACCFP010000001.1"/>
</dbReference>
<evidence type="ECO:0000313" key="2">
    <source>
        <dbReference type="EMBL" id="NYJ02339.1"/>
    </source>
</evidence>
<reference evidence="2 3" key="1">
    <citation type="submission" date="2020-07" db="EMBL/GenBank/DDBJ databases">
        <title>Sequencing the genomes of 1000 actinobacteria strains.</title>
        <authorList>
            <person name="Klenk H.-P."/>
        </authorList>
    </citation>
    <scope>NUCLEOTIDE SEQUENCE [LARGE SCALE GENOMIC DNA]</scope>
    <source>
        <strain evidence="2 3">DSM 103833</strain>
    </source>
</reference>
<dbReference type="AlphaFoldDB" id="A0A853C4Y6"/>
<accession>A0A853C4Y6</accession>
<evidence type="ECO:0000256" key="1">
    <source>
        <dbReference type="SAM" id="MobiDB-lite"/>
    </source>
</evidence>
<sequence length="141" mass="15763">MARDRRGRGMRGPAVLPSSLGPHAQRPPRPRSRREVFDQIVVDLVADIDERWADRLGLMEYGVEDIPDLPDDWDSGNVPLSSLIRGTGATPTRIVLFRRPLEHRASDRAELEAIVLTVLVEQVAELLGIPPADVDPRYPQD</sequence>
<comment type="caution">
    <text evidence="2">The sequence shown here is derived from an EMBL/GenBank/DDBJ whole genome shotgun (WGS) entry which is preliminary data.</text>
</comment>
<dbReference type="Proteomes" id="UP000530424">
    <property type="component" value="Unassembled WGS sequence"/>
</dbReference>
<dbReference type="Pfam" id="PF06262">
    <property type="entry name" value="Zincin_1"/>
    <property type="match status" value="1"/>
</dbReference>
<dbReference type="InterPro" id="IPR038555">
    <property type="entry name" value="Zincin_1_sf"/>
</dbReference>
<dbReference type="SUPFAM" id="SSF55486">
    <property type="entry name" value="Metalloproteases ('zincins'), catalytic domain"/>
    <property type="match status" value="1"/>
</dbReference>
<dbReference type="InterPro" id="IPR010428">
    <property type="entry name" value="Zincin_1"/>
</dbReference>
<organism evidence="2 3">
    <name type="scientific">Nocardioides thalensis</name>
    <dbReference type="NCBI Taxonomy" id="1914755"/>
    <lineage>
        <taxon>Bacteria</taxon>
        <taxon>Bacillati</taxon>
        <taxon>Actinomycetota</taxon>
        <taxon>Actinomycetes</taxon>
        <taxon>Propionibacteriales</taxon>
        <taxon>Nocardioidaceae</taxon>
        <taxon>Nocardioides</taxon>
    </lineage>
</organism>
<keyword evidence="2" id="KW-0645">Protease</keyword>